<sequence>MDEKTLYVDLGTLKSKITTLTKLQRSIEDVQNTLHTLAGDAGRFWDGSAYEVFSRNQKSLNKDLSKLKDEVSQSCEKLTQAVATYEKVEKSVETVVEDLSTADIF</sequence>
<dbReference type="RefSeq" id="WP_055223365.1">
    <property type="nucleotide sequence ID" value="NZ_BLYL01000003.1"/>
</dbReference>
<dbReference type="InterPro" id="IPR057971">
    <property type="entry name" value="PKHA4-7_TBCA"/>
</dbReference>
<protein>
    <recommendedName>
        <fullName evidence="1">Pleckstrin homology domain-containing protein</fullName>
    </recommendedName>
</protein>
<evidence type="ECO:0000313" key="3">
    <source>
        <dbReference type="Proteomes" id="UP000660047"/>
    </source>
</evidence>
<dbReference type="Pfam" id="PF25541">
    <property type="entry name" value="TBCA_PH"/>
    <property type="match status" value="1"/>
</dbReference>
<comment type="caution">
    <text evidence="2">The sequence shown here is derived from an EMBL/GenBank/DDBJ whole genome shotgun (WGS) entry which is preliminary data.</text>
</comment>
<reference evidence="2" key="1">
    <citation type="submission" date="2020-06" db="EMBL/GenBank/DDBJ databases">
        <title>Characterization of fructooligosaccharide metabolism and fructooligosaccharide-degrading enzymes in human commensal butyrate producers.</title>
        <authorList>
            <person name="Tanno H."/>
            <person name="Fujii T."/>
            <person name="Hirano K."/>
            <person name="Maeno S."/>
            <person name="Tonozuka T."/>
            <person name="Sakamoto M."/>
            <person name="Ohkuma M."/>
            <person name="Tochio T."/>
            <person name="Endo A."/>
        </authorList>
    </citation>
    <scope>NUCLEOTIDE SEQUENCE</scope>
    <source>
        <strain evidence="2">JCM 31265</strain>
    </source>
</reference>
<organism evidence="2 3">
    <name type="scientific">Coprococcus eutactus</name>
    <dbReference type="NCBI Taxonomy" id="33043"/>
    <lineage>
        <taxon>Bacteria</taxon>
        <taxon>Bacillati</taxon>
        <taxon>Bacillota</taxon>
        <taxon>Clostridia</taxon>
        <taxon>Lachnospirales</taxon>
        <taxon>Lachnospiraceae</taxon>
        <taxon>Coprococcus</taxon>
    </lineage>
</organism>
<accession>A0AAI9K151</accession>
<dbReference type="InterPro" id="IPR036689">
    <property type="entry name" value="ESAT-6-like_sf"/>
</dbReference>
<dbReference type="SUPFAM" id="SSF140453">
    <property type="entry name" value="EsxAB dimer-like"/>
    <property type="match status" value="1"/>
</dbReference>
<dbReference type="Gene3D" id="1.10.287.1060">
    <property type="entry name" value="ESAT-6-like"/>
    <property type="match status" value="1"/>
</dbReference>
<proteinExistence type="predicted"/>
<evidence type="ECO:0000313" key="2">
    <source>
        <dbReference type="EMBL" id="GFO93684.1"/>
    </source>
</evidence>
<dbReference type="Proteomes" id="UP000660047">
    <property type="component" value="Unassembled WGS sequence"/>
</dbReference>
<evidence type="ECO:0000259" key="1">
    <source>
        <dbReference type="Pfam" id="PF25541"/>
    </source>
</evidence>
<dbReference type="AlphaFoldDB" id="A0AAI9K151"/>
<feature type="domain" description="Pleckstrin homology" evidence="1">
    <location>
        <begin position="12"/>
        <end position="100"/>
    </location>
</feature>
<dbReference type="EMBL" id="BLYL01000003">
    <property type="protein sequence ID" value="GFO93684.1"/>
    <property type="molecule type" value="Genomic_DNA"/>
</dbReference>
<gene>
    <name evidence="2" type="ORF">COEU31_07300</name>
</gene>
<name>A0AAI9K151_9FIRM</name>